<comment type="caution">
    <text evidence="1">The sequence shown here is derived from an EMBL/GenBank/DDBJ whole genome shotgun (WGS) entry which is preliminary data.</text>
</comment>
<name>A0ABP0GD21_CLALP</name>
<evidence type="ECO:0000313" key="1">
    <source>
        <dbReference type="EMBL" id="CAK8689676.1"/>
    </source>
</evidence>
<organism evidence="1 2">
    <name type="scientific">Clavelina lepadiformis</name>
    <name type="common">Light-bulb sea squirt</name>
    <name type="synonym">Ascidia lepadiformis</name>
    <dbReference type="NCBI Taxonomy" id="159417"/>
    <lineage>
        <taxon>Eukaryota</taxon>
        <taxon>Metazoa</taxon>
        <taxon>Chordata</taxon>
        <taxon>Tunicata</taxon>
        <taxon>Ascidiacea</taxon>
        <taxon>Aplousobranchia</taxon>
        <taxon>Clavelinidae</taxon>
        <taxon>Clavelina</taxon>
    </lineage>
</organism>
<keyword evidence="2" id="KW-1185">Reference proteome</keyword>
<dbReference type="EMBL" id="CAWYQH010000108">
    <property type="protein sequence ID" value="CAK8689676.1"/>
    <property type="molecule type" value="Genomic_DNA"/>
</dbReference>
<dbReference type="NCBIfam" id="NF041940">
    <property type="entry name" value="choice_anch_X"/>
    <property type="match status" value="1"/>
</dbReference>
<protein>
    <submittedName>
        <fullName evidence="1">Uncharacterized protein</fullName>
    </submittedName>
</protein>
<sequence>MSKGYDPILGAMVSAKITSTDTGNVFKLDLYDNGSAPDVRKNDGVYSRYFTEYTSYCYTGLGNELAPISASSSSYGSPAAFSYGYVDKSGTVALNPNATSHVVSSKTSGTTTADVDPFSRIEAAGAFSYYGPTAGEGAADFFPPSRVIDLAVKQVEALDVSQGVQLTFTTPGDDYDTGTADFYMRFVTPGVSNSIAPGAKTQNLFNAAGRKDKT</sequence>
<reference evidence="1 2" key="1">
    <citation type="submission" date="2024-02" db="EMBL/GenBank/DDBJ databases">
        <authorList>
            <person name="Daric V."/>
            <person name="Darras S."/>
        </authorList>
    </citation>
    <scope>NUCLEOTIDE SEQUENCE [LARGE SCALE GENOMIC DNA]</scope>
</reference>
<evidence type="ECO:0000313" key="2">
    <source>
        <dbReference type="Proteomes" id="UP001642483"/>
    </source>
</evidence>
<proteinExistence type="predicted"/>
<dbReference type="Proteomes" id="UP001642483">
    <property type="component" value="Unassembled WGS sequence"/>
</dbReference>
<gene>
    <name evidence="1" type="ORF">CVLEPA_LOCUS21645</name>
</gene>
<accession>A0ABP0GD21</accession>